<keyword evidence="2" id="KW-1185">Reference proteome</keyword>
<dbReference type="Proteomes" id="UP000198304">
    <property type="component" value="Unassembled WGS sequence"/>
</dbReference>
<proteinExistence type="predicted"/>
<reference evidence="1 2" key="1">
    <citation type="submission" date="2017-06" db="EMBL/GenBank/DDBJ databases">
        <authorList>
            <person name="Kim H.J."/>
            <person name="Triplett B.A."/>
        </authorList>
    </citation>
    <scope>NUCLEOTIDE SEQUENCE [LARGE SCALE GENOMIC DNA]</scope>
    <source>
        <strain evidence="1 2">SCA</strain>
    </source>
</reference>
<evidence type="ECO:0000313" key="2">
    <source>
        <dbReference type="Proteomes" id="UP000198304"/>
    </source>
</evidence>
<protein>
    <submittedName>
        <fullName evidence="1">Uncharacterized protein</fullName>
    </submittedName>
</protein>
<evidence type="ECO:0000313" key="1">
    <source>
        <dbReference type="EMBL" id="SNS07351.1"/>
    </source>
</evidence>
<dbReference type="EMBL" id="FZOJ01000003">
    <property type="protein sequence ID" value="SNS07351.1"/>
    <property type="molecule type" value="Genomic_DNA"/>
</dbReference>
<dbReference type="OrthoDB" id="1707761at2"/>
<name>A0A239BIZ4_9FIRM</name>
<gene>
    <name evidence="1" type="ORF">SAMN05446037_1003279</name>
</gene>
<sequence length="61" mass="7325">MRDKYIIFSENGVLENVVSRDEAIEKVKQYHEHGVDAYIVSETEGQRIQENQEEFQRPKWK</sequence>
<dbReference type="AlphaFoldDB" id="A0A239BIZ4"/>
<accession>A0A239BIZ4</accession>
<organism evidence="1 2">
    <name type="scientific">Anaerovirgula multivorans</name>
    <dbReference type="NCBI Taxonomy" id="312168"/>
    <lineage>
        <taxon>Bacteria</taxon>
        <taxon>Bacillati</taxon>
        <taxon>Bacillota</taxon>
        <taxon>Clostridia</taxon>
        <taxon>Peptostreptococcales</taxon>
        <taxon>Natronincolaceae</taxon>
        <taxon>Anaerovirgula</taxon>
    </lineage>
</organism>
<dbReference type="RefSeq" id="WP_089281749.1">
    <property type="nucleotide sequence ID" value="NZ_FZOJ01000003.1"/>
</dbReference>